<dbReference type="GO" id="GO:0120159">
    <property type="term" value="F:rRNA pseudouridine synthase activity"/>
    <property type="evidence" value="ECO:0007669"/>
    <property type="project" value="UniProtKB-ARBA"/>
</dbReference>
<dbReference type="SUPFAM" id="SSF55174">
    <property type="entry name" value="Alpha-L RNA-binding motif"/>
    <property type="match status" value="1"/>
</dbReference>
<dbReference type="PROSITE" id="PS50889">
    <property type="entry name" value="S4"/>
    <property type="match status" value="1"/>
</dbReference>
<dbReference type="SMART" id="SM00363">
    <property type="entry name" value="S4"/>
    <property type="match status" value="1"/>
</dbReference>
<dbReference type="Gene3D" id="3.30.70.1560">
    <property type="entry name" value="Alpha-L RNA-binding motif"/>
    <property type="match status" value="1"/>
</dbReference>
<dbReference type="NCBIfam" id="TIGR00093">
    <property type="entry name" value="pseudouridine synthase"/>
    <property type="match status" value="1"/>
</dbReference>
<organism evidence="6 7">
    <name type="scientific">Candidatus Doudnabacteria bacterium RIFCSPHIGHO2_01_FULL_49_9</name>
    <dbReference type="NCBI Taxonomy" id="1817827"/>
    <lineage>
        <taxon>Bacteria</taxon>
        <taxon>Candidatus Doudnaibacteriota</taxon>
    </lineage>
</organism>
<dbReference type="InterPro" id="IPR042092">
    <property type="entry name" value="PsdUridine_s_RsuA/RluB/E/F_cat"/>
</dbReference>
<dbReference type="InterPro" id="IPR018496">
    <property type="entry name" value="PsdUridine_synth_RsuA/RluB_CS"/>
</dbReference>
<evidence type="ECO:0000313" key="7">
    <source>
        <dbReference type="Proteomes" id="UP000176339"/>
    </source>
</evidence>
<dbReference type="Gene3D" id="3.30.70.580">
    <property type="entry name" value="Pseudouridine synthase I, catalytic domain, N-terminal subdomain"/>
    <property type="match status" value="1"/>
</dbReference>
<comment type="caution">
    <text evidence="6">The sequence shown here is derived from an EMBL/GenBank/DDBJ whole genome shotgun (WGS) entry which is preliminary data.</text>
</comment>
<dbReference type="InterPro" id="IPR000748">
    <property type="entry name" value="PsdUridine_synth_RsuA/RluB/E/F"/>
</dbReference>
<name>A0A1F5P0A8_9BACT</name>
<comment type="similarity">
    <text evidence="1 4">Belongs to the pseudouridine synthase RsuA family.</text>
</comment>
<dbReference type="InterPro" id="IPR006145">
    <property type="entry name" value="PsdUridine_synth_RsuA/RluA"/>
</dbReference>
<evidence type="ECO:0000313" key="6">
    <source>
        <dbReference type="EMBL" id="OGE83313.1"/>
    </source>
</evidence>
<dbReference type="PANTHER" id="PTHR47683">
    <property type="entry name" value="PSEUDOURIDINE SYNTHASE FAMILY PROTEIN-RELATED"/>
    <property type="match status" value="1"/>
</dbReference>
<dbReference type="EMBL" id="MFEN01000047">
    <property type="protein sequence ID" value="OGE83313.1"/>
    <property type="molecule type" value="Genomic_DNA"/>
</dbReference>
<dbReference type="InterPro" id="IPR002942">
    <property type="entry name" value="S4_RNA-bd"/>
</dbReference>
<dbReference type="Pfam" id="PF01479">
    <property type="entry name" value="S4"/>
    <property type="match status" value="1"/>
</dbReference>
<dbReference type="InterPro" id="IPR036986">
    <property type="entry name" value="S4_RNA-bd_sf"/>
</dbReference>
<dbReference type="EC" id="5.4.99.-" evidence="4"/>
<accession>A0A1F5P0A8</accession>
<dbReference type="Proteomes" id="UP000176339">
    <property type="component" value="Unassembled WGS sequence"/>
</dbReference>
<dbReference type="InterPro" id="IPR020094">
    <property type="entry name" value="TruA/RsuA/RluB/E/F_N"/>
</dbReference>
<dbReference type="Gene3D" id="3.10.290.10">
    <property type="entry name" value="RNA-binding S4 domain"/>
    <property type="match status" value="1"/>
</dbReference>
<dbReference type="CDD" id="cd00165">
    <property type="entry name" value="S4"/>
    <property type="match status" value="1"/>
</dbReference>
<gene>
    <name evidence="6" type="ORF">A2846_04895</name>
</gene>
<keyword evidence="2 4" id="KW-0413">Isomerase</keyword>
<dbReference type="SUPFAM" id="SSF55120">
    <property type="entry name" value="Pseudouridine synthase"/>
    <property type="match status" value="1"/>
</dbReference>
<dbReference type="InterPro" id="IPR020103">
    <property type="entry name" value="PsdUridine_synth_cat_dom_sf"/>
</dbReference>
<reference evidence="6 7" key="1">
    <citation type="journal article" date="2016" name="Nat. Commun.">
        <title>Thousands of microbial genomes shed light on interconnected biogeochemical processes in an aquifer system.</title>
        <authorList>
            <person name="Anantharaman K."/>
            <person name="Brown C.T."/>
            <person name="Hug L.A."/>
            <person name="Sharon I."/>
            <person name="Castelle C.J."/>
            <person name="Probst A.J."/>
            <person name="Thomas B.C."/>
            <person name="Singh A."/>
            <person name="Wilkins M.J."/>
            <person name="Karaoz U."/>
            <person name="Brodie E.L."/>
            <person name="Williams K.H."/>
            <person name="Hubbard S.S."/>
            <person name="Banfield J.F."/>
        </authorList>
    </citation>
    <scope>NUCLEOTIDE SEQUENCE [LARGE SCALE GENOMIC DNA]</scope>
</reference>
<evidence type="ECO:0000256" key="2">
    <source>
        <dbReference type="ARBA" id="ARBA00023235"/>
    </source>
</evidence>
<dbReference type="PROSITE" id="PS01149">
    <property type="entry name" value="PSI_RSU"/>
    <property type="match status" value="1"/>
</dbReference>
<dbReference type="PANTHER" id="PTHR47683:SF2">
    <property type="entry name" value="RNA-BINDING S4 DOMAIN-CONTAINING PROTEIN"/>
    <property type="match status" value="1"/>
</dbReference>
<protein>
    <recommendedName>
        <fullName evidence="4">Pseudouridine synthase</fullName>
        <ecNumber evidence="4">5.4.99.-</ecNumber>
    </recommendedName>
</protein>
<feature type="domain" description="RNA-binding S4" evidence="5">
    <location>
        <begin position="5"/>
        <end position="68"/>
    </location>
</feature>
<keyword evidence="3" id="KW-0694">RNA-binding</keyword>
<proteinExistence type="inferred from homology"/>
<dbReference type="GO" id="GO:0003723">
    <property type="term" value="F:RNA binding"/>
    <property type="evidence" value="ECO:0007669"/>
    <property type="project" value="UniProtKB-KW"/>
</dbReference>
<evidence type="ECO:0000256" key="3">
    <source>
        <dbReference type="PROSITE-ProRule" id="PRU00182"/>
    </source>
</evidence>
<evidence type="ECO:0000256" key="1">
    <source>
        <dbReference type="ARBA" id="ARBA00008348"/>
    </source>
</evidence>
<dbReference type="InterPro" id="IPR050343">
    <property type="entry name" value="RsuA_PseudoU_synthase"/>
</dbReference>
<evidence type="ECO:0000259" key="5">
    <source>
        <dbReference type="SMART" id="SM00363"/>
    </source>
</evidence>
<dbReference type="GO" id="GO:0000455">
    <property type="term" value="P:enzyme-directed rRNA pseudouridine synthesis"/>
    <property type="evidence" value="ECO:0007669"/>
    <property type="project" value="UniProtKB-ARBA"/>
</dbReference>
<dbReference type="Pfam" id="PF00849">
    <property type="entry name" value="PseudoU_synth_2"/>
    <property type="match status" value="1"/>
</dbReference>
<sequence>MNFPIRINRYLAEKQYCSRRAADILIADGKVKVNGRRAVIGQKVTEADKVEVDLPTVKKISAARVYLAYHKPLGVDTHAIKLQNYPGLFPVGRLDKNSQGLILLTNDGRITDRLLNPKYDHEKSYIVTVDKKLRPGFLEHLRTGITIDDYTTRPAQVSSASDHQFKIILTEGRHHQIRRMCDAFGYTVRALKRERIMSIALGRLRPGQSRKLGGQELKSFLKALASNNENPL</sequence>
<evidence type="ECO:0000256" key="4">
    <source>
        <dbReference type="RuleBase" id="RU003887"/>
    </source>
</evidence>
<dbReference type="AlphaFoldDB" id="A0A1F5P0A8"/>